<organism evidence="2 3">
    <name type="scientific">Isobaculum melis</name>
    <dbReference type="NCBI Taxonomy" id="142588"/>
    <lineage>
        <taxon>Bacteria</taxon>
        <taxon>Bacillati</taxon>
        <taxon>Bacillota</taxon>
        <taxon>Bacilli</taxon>
        <taxon>Lactobacillales</taxon>
        <taxon>Carnobacteriaceae</taxon>
        <taxon>Isobaculum</taxon>
    </lineage>
</organism>
<feature type="transmembrane region" description="Helical" evidence="1">
    <location>
        <begin position="12"/>
        <end position="30"/>
    </location>
</feature>
<feature type="transmembrane region" description="Helical" evidence="1">
    <location>
        <begin position="42"/>
        <end position="72"/>
    </location>
</feature>
<protein>
    <submittedName>
        <fullName evidence="2">ECF transporter S component, folate family</fullName>
    </submittedName>
</protein>
<dbReference type="EMBL" id="FOHA01000007">
    <property type="protein sequence ID" value="SER82157.1"/>
    <property type="molecule type" value="Genomic_DNA"/>
</dbReference>
<evidence type="ECO:0000313" key="3">
    <source>
        <dbReference type="Proteomes" id="UP000198948"/>
    </source>
</evidence>
<accession>A0A1H9SAY7</accession>
<reference evidence="2 3" key="1">
    <citation type="submission" date="2016-10" db="EMBL/GenBank/DDBJ databases">
        <authorList>
            <person name="de Groot N.N."/>
        </authorList>
    </citation>
    <scope>NUCLEOTIDE SEQUENCE [LARGE SCALE GENOMIC DNA]</scope>
    <source>
        <strain evidence="2 3">DSM 13760</strain>
    </source>
</reference>
<dbReference type="GO" id="GO:0022857">
    <property type="term" value="F:transmembrane transporter activity"/>
    <property type="evidence" value="ECO:0007669"/>
    <property type="project" value="InterPro"/>
</dbReference>
<keyword evidence="1" id="KW-0812">Transmembrane</keyword>
<keyword evidence="3" id="KW-1185">Reference proteome</keyword>
<keyword evidence="1" id="KW-0472">Membrane</keyword>
<evidence type="ECO:0000256" key="1">
    <source>
        <dbReference type="SAM" id="Phobius"/>
    </source>
</evidence>
<dbReference type="AlphaFoldDB" id="A0A1H9SAY7"/>
<keyword evidence="1" id="KW-1133">Transmembrane helix</keyword>
<dbReference type="Gene3D" id="1.10.1760.20">
    <property type="match status" value="1"/>
</dbReference>
<dbReference type="RefSeq" id="WP_092651694.1">
    <property type="nucleotide sequence ID" value="NZ_FOHA01000007.1"/>
</dbReference>
<dbReference type="InterPro" id="IPR030949">
    <property type="entry name" value="ECF_S_folate_fam"/>
</dbReference>
<proteinExistence type="predicted"/>
<dbReference type="Pfam" id="PF12822">
    <property type="entry name" value="ECF_trnsprt"/>
    <property type="match status" value="1"/>
</dbReference>
<evidence type="ECO:0000313" key="2">
    <source>
        <dbReference type="EMBL" id="SER82157.1"/>
    </source>
</evidence>
<dbReference type="NCBIfam" id="TIGR04518">
    <property type="entry name" value="ECF_S_folT_fam"/>
    <property type="match status" value="1"/>
</dbReference>
<dbReference type="Proteomes" id="UP000198948">
    <property type="component" value="Unassembled WGS sequence"/>
</dbReference>
<dbReference type="STRING" id="142588.SAMN04488559_1073"/>
<feature type="transmembrane region" description="Helical" evidence="1">
    <location>
        <begin position="110"/>
        <end position="130"/>
    </location>
</feature>
<sequence length="174" mass="19083">MKNNLTLDARKIAILGLLVALQIIFTRFASITLPFIRIGFDFFPIAVTGILFGWVLAGIASFGADLIGIFLFPSGAAFFPGFSVTAFLKGAIYGAFLYKQPKSMTRIITAVVVESVVTLVLNSIWLYMMMGPVMFASLPARLVNFAVMIPVKIITLTVMLNNQEVNRLIGKIEK</sequence>
<dbReference type="OrthoDB" id="4624at2"/>
<dbReference type="InterPro" id="IPR024529">
    <property type="entry name" value="ECF_trnsprt_substrate-spec"/>
</dbReference>
<gene>
    <name evidence="2" type="ORF">SAMN04488559_1073</name>
</gene>
<name>A0A1H9SAY7_9LACT</name>
<feature type="transmembrane region" description="Helical" evidence="1">
    <location>
        <begin position="142"/>
        <end position="161"/>
    </location>
</feature>